<dbReference type="PANTHER" id="PTHR16184:SF6">
    <property type="entry name" value="ELONGATOR COMPLEX PROTEIN 6"/>
    <property type="match status" value="1"/>
</dbReference>
<evidence type="ECO:0000313" key="2">
    <source>
        <dbReference type="EMBL" id="CAD1824778.1"/>
    </source>
</evidence>
<protein>
    <recommendedName>
        <fullName evidence="3">Elongator complex protein 6</fullName>
    </recommendedName>
</protein>
<dbReference type="InterPro" id="IPR018627">
    <property type="entry name" value="ELP6"/>
</dbReference>
<evidence type="ECO:0000256" key="1">
    <source>
        <dbReference type="ARBA" id="ARBA00005043"/>
    </source>
</evidence>
<sequence>MVIYFFCDHASVFNVENSNCAPYALVYLCIQSVVEGCSLQEDTKGCVNIMIDDLSCLEIAAHGSMDDVLDSLHYCVNLTSEMDCSLVILNHEEMYATEENHGLLTHLRSFQTFWLFVLGLESQALLKESNKSPEPDLADLSFFSLAAHTGTDLSPQGPVPESNTCAQTLSAAHNAYGNRSLILGTGPREQKSAKCRFSPVCSPRPAPMHFLGF</sequence>
<dbReference type="EMBL" id="LR862144">
    <property type="protein sequence ID" value="CAD1824778.1"/>
    <property type="molecule type" value="Genomic_DNA"/>
</dbReference>
<name>A0A6V7P214_ANACO</name>
<reference evidence="2" key="1">
    <citation type="submission" date="2020-07" db="EMBL/GenBank/DDBJ databases">
        <authorList>
            <person name="Lin J."/>
        </authorList>
    </citation>
    <scope>NUCLEOTIDE SEQUENCE</scope>
</reference>
<dbReference type="AlphaFoldDB" id="A0A6V7P214"/>
<proteinExistence type="predicted"/>
<dbReference type="GO" id="GO:0002098">
    <property type="term" value="P:tRNA wobble uridine modification"/>
    <property type="evidence" value="ECO:0007669"/>
    <property type="project" value="InterPro"/>
</dbReference>
<comment type="pathway">
    <text evidence="1">tRNA modification; 5-methoxycarbonylmethyl-2-thiouridine-tRNA biosynthesis.</text>
</comment>
<organism evidence="2">
    <name type="scientific">Ananas comosus var. bracteatus</name>
    <name type="common">red pineapple</name>
    <dbReference type="NCBI Taxonomy" id="296719"/>
    <lineage>
        <taxon>Eukaryota</taxon>
        <taxon>Viridiplantae</taxon>
        <taxon>Streptophyta</taxon>
        <taxon>Embryophyta</taxon>
        <taxon>Tracheophyta</taxon>
        <taxon>Spermatophyta</taxon>
        <taxon>Magnoliopsida</taxon>
        <taxon>Liliopsida</taxon>
        <taxon>Poales</taxon>
        <taxon>Bromeliaceae</taxon>
        <taxon>Bromelioideae</taxon>
        <taxon>Ananas</taxon>
    </lineage>
</organism>
<gene>
    <name evidence="2" type="ORF">CB5_LOCUS7989</name>
</gene>
<evidence type="ECO:0008006" key="3">
    <source>
        <dbReference type="Google" id="ProtNLM"/>
    </source>
</evidence>
<accession>A0A6V7P214</accession>
<dbReference type="UniPathway" id="UPA00988"/>
<dbReference type="PANTHER" id="PTHR16184">
    <property type="entry name" value="ELONGATOR COMPLEX PROTEIN 6"/>
    <property type="match status" value="1"/>
</dbReference>
<dbReference type="GO" id="GO:0033588">
    <property type="term" value="C:elongator holoenzyme complex"/>
    <property type="evidence" value="ECO:0007669"/>
    <property type="project" value="InterPro"/>
</dbReference>